<evidence type="ECO:0000313" key="2">
    <source>
        <dbReference type="EMBL" id="GBM18612.1"/>
    </source>
</evidence>
<keyword evidence="3" id="KW-1185">Reference proteome</keyword>
<name>A0A4Y2DP66_ARAVE</name>
<dbReference type="Proteomes" id="UP000499080">
    <property type="component" value="Unassembled WGS sequence"/>
</dbReference>
<reference evidence="2 3" key="1">
    <citation type="journal article" date="2019" name="Sci. Rep.">
        <title>Orb-weaving spider Araneus ventricosus genome elucidates the spidroin gene catalogue.</title>
        <authorList>
            <person name="Kono N."/>
            <person name="Nakamura H."/>
            <person name="Ohtoshi R."/>
            <person name="Moran D.A.P."/>
            <person name="Shinohara A."/>
            <person name="Yoshida Y."/>
            <person name="Fujiwara M."/>
            <person name="Mori M."/>
            <person name="Tomita M."/>
            <person name="Arakawa K."/>
        </authorList>
    </citation>
    <scope>NUCLEOTIDE SEQUENCE [LARGE SCALE GENOMIC DNA]</scope>
</reference>
<dbReference type="AlphaFoldDB" id="A0A4Y2DP66"/>
<sequence length="114" mass="12665">MTLTYDLCSMTFLEAAVAQWQGLDFGAGGFQVRNPIPLKIRRVWGLLHAESYVIANRPNVGLAWNLGERVPSQVSSSSSDRRSKLRGPSQNSPRVASKRDVNITKLIITMTFLC</sequence>
<organism evidence="2 3">
    <name type="scientific">Araneus ventricosus</name>
    <name type="common">Orbweaver spider</name>
    <name type="synonym">Epeira ventricosa</name>
    <dbReference type="NCBI Taxonomy" id="182803"/>
    <lineage>
        <taxon>Eukaryota</taxon>
        <taxon>Metazoa</taxon>
        <taxon>Ecdysozoa</taxon>
        <taxon>Arthropoda</taxon>
        <taxon>Chelicerata</taxon>
        <taxon>Arachnida</taxon>
        <taxon>Araneae</taxon>
        <taxon>Araneomorphae</taxon>
        <taxon>Entelegynae</taxon>
        <taxon>Araneoidea</taxon>
        <taxon>Araneidae</taxon>
        <taxon>Araneus</taxon>
    </lineage>
</organism>
<proteinExistence type="predicted"/>
<accession>A0A4Y2DP66</accession>
<evidence type="ECO:0000256" key="1">
    <source>
        <dbReference type="SAM" id="MobiDB-lite"/>
    </source>
</evidence>
<feature type="region of interest" description="Disordered" evidence="1">
    <location>
        <begin position="71"/>
        <end position="97"/>
    </location>
</feature>
<gene>
    <name evidence="2" type="ORF">AVEN_110279_1</name>
</gene>
<comment type="caution">
    <text evidence="2">The sequence shown here is derived from an EMBL/GenBank/DDBJ whole genome shotgun (WGS) entry which is preliminary data.</text>
</comment>
<evidence type="ECO:0000313" key="3">
    <source>
        <dbReference type="Proteomes" id="UP000499080"/>
    </source>
</evidence>
<dbReference type="EMBL" id="BGPR01000407">
    <property type="protein sequence ID" value="GBM18612.1"/>
    <property type="molecule type" value="Genomic_DNA"/>
</dbReference>
<protein>
    <submittedName>
        <fullName evidence="2">Uncharacterized protein</fullName>
    </submittedName>
</protein>